<feature type="transmembrane region" description="Helical" evidence="1">
    <location>
        <begin position="12"/>
        <end position="36"/>
    </location>
</feature>
<dbReference type="OrthoDB" id="6434161at2"/>
<comment type="function">
    <text evidence="1">AcrA-AcrB-AcrZ-TolC is a drug efflux protein complex with a broad substrate specificity. This protein binds to AcrB and is required for efflux of some but not all substrates, suggesting it may influence the specificity of drug export.</text>
</comment>
<dbReference type="Proteomes" id="UP000053226">
    <property type="component" value="Unassembled WGS sequence"/>
</dbReference>
<dbReference type="GO" id="GO:0042910">
    <property type="term" value="F:xenobiotic transmembrane transporter activity"/>
    <property type="evidence" value="ECO:0007669"/>
    <property type="project" value="UniProtKB-UniRule"/>
</dbReference>
<dbReference type="InterPro" id="IPR053730">
    <property type="entry name" value="MEP_Accessory_AcrZ"/>
</dbReference>
<keyword evidence="1" id="KW-0812">Transmembrane</keyword>
<name>A0A0N0Z7S9_9GAMM</name>
<gene>
    <name evidence="1" type="primary">acrZ</name>
    <name evidence="2" type="ORF">M992_2658</name>
</gene>
<dbReference type="GO" id="GO:0046677">
    <property type="term" value="P:response to antibiotic"/>
    <property type="evidence" value="ECO:0007669"/>
    <property type="project" value="UniProtKB-KW"/>
</dbReference>
<keyword evidence="1" id="KW-1133">Transmembrane helix</keyword>
<keyword evidence="1" id="KW-1003">Cell membrane</keyword>
<organism evidence="2 3">
    <name type="scientific">Moellerella wisconsensis ATCC 35017</name>
    <dbReference type="NCBI Taxonomy" id="1354267"/>
    <lineage>
        <taxon>Bacteria</taxon>
        <taxon>Pseudomonadati</taxon>
        <taxon>Pseudomonadota</taxon>
        <taxon>Gammaproteobacteria</taxon>
        <taxon>Enterobacterales</taxon>
        <taxon>Morganellaceae</taxon>
        <taxon>Moellerella</taxon>
    </lineage>
</organism>
<dbReference type="HAMAP" id="MF_01484">
    <property type="entry name" value="AcrZ"/>
    <property type="match status" value="1"/>
</dbReference>
<keyword evidence="1" id="KW-0813">Transport</keyword>
<dbReference type="AlphaFoldDB" id="A0A0N0Z7S9"/>
<dbReference type="EMBL" id="LGAA01000026">
    <property type="protein sequence ID" value="KPD02114.1"/>
    <property type="molecule type" value="Genomic_DNA"/>
</dbReference>
<keyword evidence="3" id="KW-1185">Reference proteome</keyword>
<proteinExistence type="inferred from homology"/>
<dbReference type="Pfam" id="PF10766">
    <property type="entry name" value="AcrZ"/>
    <property type="match status" value="1"/>
</dbReference>
<accession>A0A0N0Z7S9</accession>
<comment type="caution">
    <text evidence="2">The sequence shown here is derived from an EMBL/GenBank/DDBJ whole genome shotgun (WGS) entry which is preliminary data.</text>
</comment>
<dbReference type="InterPro" id="IPR019702">
    <property type="entry name" value="AcrZ"/>
</dbReference>
<sequence length="47" mass="5245">MLEILKSMGFALLMVPVVMAIIMGLIYGLGTFFNLLSKAHVHHTEKK</sequence>
<dbReference type="GO" id="GO:0005886">
    <property type="term" value="C:plasma membrane"/>
    <property type="evidence" value="ECO:0007669"/>
    <property type="project" value="UniProtKB-SubCell"/>
</dbReference>
<protein>
    <recommendedName>
        <fullName evidence="1">Multidrug efflux pump accessory protein AcrZ</fullName>
    </recommendedName>
    <alternativeName>
        <fullName evidence="1">AcrAB-TolC multidrug efflux pump accessory protein AcrZ</fullName>
    </alternativeName>
    <alternativeName>
        <fullName evidence="1">Acridine resistance protein Z</fullName>
    </alternativeName>
</protein>
<comment type="subunit">
    <text evidence="1">Part of the AcrA-AcrB-AcrZ-TolC efflux pump, interacts directly with AcrB.</text>
</comment>
<dbReference type="GO" id="GO:1990961">
    <property type="term" value="P:xenobiotic detoxification by transmembrane export across the plasma membrane"/>
    <property type="evidence" value="ECO:0007669"/>
    <property type="project" value="InterPro"/>
</dbReference>
<evidence type="ECO:0000256" key="1">
    <source>
        <dbReference type="HAMAP-Rule" id="MF_01484"/>
    </source>
</evidence>
<evidence type="ECO:0000313" key="3">
    <source>
        <dbReference type="Proteomes" id="UP000053226"/>
    </source>
</evidence>
<dbReference type="RefSeq" id="WP_072165977.1">
    <property type="nucleotide sequence ID" value="NZ_CAWMUS010000026.1"/>
</dbReference>
<evidence type="ECO:0000313" key="2">
    <source>
        <dbReference type="EMBL" id="KPD02114.1"/>
    </source>
</evidence>
<keyword evidence="1" id="KW-0472">Membrane</keyword>
<comment type="similarity">
    <text evidence="1">Belongs to the AcrZ family.</text>
</comment>
<dbReference type="Gene3D" id="6.10.250.2480">
    <property type="match status" value="1"/>
</dbReference>
<keyword evidence="1" id="KW-0046">Antibiotic resistance</keyword>
<reference evidence="2 3" key="1">
    <citation type="submission" date="2015-07" db="EMBL/GenBank/DDBJ databases">
        <title>ATOL: Assembling a taxonomically balanced genome-scale reconstruction of the evolutionary history of the Enterobacteriaceae.</title>
        <authorList>
            <person name="Plunkett G.III."/>
            <person name="Neeno-Eckwall E.C."/>
            <person name="Glasner J.D."/>
            <person name="Perna N.T."/>
        </authorList>
    </citation>
    <scope>NUCLEOTIDE SEQUENCE [LARGE SCALE GENOMIC DNA]</scope>
    <source>
        <strain evidence="2 3">ATCC 35017</strain>
    </source>
</reference>
<comment type="subcellular location">
    <subcellularLocation>
        <location evidence="1">Cell membrane</location>
        <topology evidence="1">Single-pass membrane protein</topology>
    </subcellularLocation>
</comment>